<dbReference type="SUPFAM" id="SSF51261">
    <property type="entry name" value="Duplicated hybrid motif"/>
    <property type="match status" value="1"/>
</dbReference>
<dbReference type="InterPro" id="IPR050570">
    <property type="entry name" value="Cell_wall_metabolism_enzyme"/>
</dbReference>
<keyword evidence="1" id="KW-1133">Transmembrane helix</keyword>
<dbReference type="Pfam" id="PF01551">
    <property type="entry name" value="Peptidase_M23"/>
    <property type="match status" value="1"/>
</dbReference>
<dbReference type="EMBL" id="JAAZON010000341">
    <property type="protein sequence ID" value="NMC63054.1"/>
    <property type="molecule type" value="Genomic_DNA"/>
</dbReference>
<protein>
    <submittedName>
        <fullName evidence="3">M23 family metallopeptidase</fullName>
    </submittedName>
</protein>
<organism evidence="3 4">
    <name type="scientific">SAR324 cluster bacterium</name>
    <dbReference type="NCBI Taxonomy" id="2024889"/>
    <lineage>
        <taxon>Bacteria</taxon>
        <taxon>Deltaproteobacteria</taxon>
        <taxon>SAR324 cluster</taxon>
    </lineage>
</organism>
<sequence length="244" mass="27782">MTQLLHKANSWKQNELPFFWMLPGLLFGVLYTLCIVLIPSTQFKAKHNLGEGNFTRLFSETRTNFWRLIKKSNTYAFIKNGMREQSQALPFIPNNWTHNAESIKGMVLPFKTSSSKLFWPHSSTVLTCPFGWRRGYMHSGVDIKASFSSPIMSAHDGQVVYSEYFGSYGNLIAIKGSGKFKDIVTLYAHLQQSLVRKAQYVKAGMLIGKVGTSGRTTGPHLHFEVRMKNISGKYTPVNPLRYFR</sequence>
<evidence type="ECO:0000313" key="4">
    <source>
        <dbReference type="Proteomes" id="UP000524246"/>
    </source>
</evidence>
<comment type="caution">
    <text evidence="3">The sequence shown here is derived from an EMBL/GenBank/DDBJ whole genome shotgun (WGS) entry which is preliminary data.</text>
</comment>
<proteinExistence type="predicted"/>
<reference evidence="3 4" key="1">
    <citation type="journal article" date="2020" name="Biotechnol. Biofuels">
        <title>New insights from the biogas microbiome by comprehensive genome-resolved metagenomics of nearly 1600 species originating from multiple anaerobic digesters.</title>
        <authorList>
            <person name="Campanaro S."/>
            <person name="Treu L."/>
            <person name="Rodriguez-R L.M."/>
            <person name="Kovalovszki A."/>
            <person name="Ziels R.M."/>
            <person name="Maus I."/>
            <person name="Zhu X."/>
            <person name="Kougias P.G."/>
            <person name="Basile A."/>
            <person name="Luo G."/>
            <person name="Schluter A."/>
            <person name="Konstantinidis K.T."/>
            <person name="Angelidaki I."/>
        </authorList>
    </citation>
    <scope>NUCLEOTIDE SEQUENCE [LARGE SCALE GENOMIC DNA]</scope>
    <source>
        <strain evidence="3">AS27yjCOA_65</strain>
    </source>
</reference>
<name>A0A7X9FSK8_9DELT</name>
<dbReference type="InterPro" id="IPR016047">
    <property type="entry name" value="M23ase_b-sheet_dom"/>
</dbReference>
<evidence type="ECO:0000259" key="2">
    <source>
        <dbReference type="Pfam" id="PF01551"/>
    </source>
</evidence>
<keyword evidence="1" id="KW-0472">Membrane</keyword>
<feature type="domain" description="M23ase beta-sheet core" evidence="2">
    <location>
        <begin position="137"/>
        <end position="229"/>
    </location>
</feature>
<dbReference type="Gene3D" id="2.70.70.10">
    <property type="entry name" value="Glucose Permease (Domain IIA)"/>
    <property type="match status" value="1"/>
</dbReference>
<keyword evidence="1" id="KW-0812">Transmembrane</keyword>
<dbReference type="PANTHER" id="PTHR21666">
    <property type="entry name" value="PEPTIDASE-RELATED"/>
    <property type="match status" value="1"/>
</dbReference>
<feature type="transmembrane region" description="Helical" evidence="1">
    <location>
        <begin position="20"/>
        <end position="38"/>
    </location>
</feature>
<dbReference type="CDD" id="cd12797">
    <property type="entry name" value="M23_peptidase"/>
    <property type="match status" value="1"/>
</dbReference>
<evidence type="ECO:0000313" key="3">
    <source>
        <dbReference type="EMBL" id="NMC63054.1"/>
    </source>
</evidence>
<gene>
    <name evidence="3" type="ORF">GYA55_07785</name>
</gene>
<dbReference type="Proteomes" id="UP000524246">
    <property type="component" value="Unassembled WGS sequence"/>
</dbReference>
<evidence type="ECO:0000256" key="1">
    <source>
        <dbReference type="SAM" id="Phobius"/>
    </source>
</evidence>
<dbReference type="AlphaFoldDB" id="A0A7X9FSK8"/>
<dbReference type="GO" id="GO:0004222">
    <property type="term" value="F:metalloendopeptidase activity"/>
    <property type="evidence" value="ECO:0007669"/>
    <property type="project" value="TreeGrafter"/>
</dbReference>
<dbReference type="InterPro" id="IPR011055">
    <property type="entry name" value="Dup_hybrid_motif"/>
</dbReference>
<accession>A0A7X9FSK8</accession>
<dbReference type="PANTHER" id="PTHR21666:SF270">
    <property type="entry name" value="MUREIN HYDROLASE ACTIVATOR ENVC"/>
    <property type="match status" value="1"/>
</dbReference>